<feature type="compositionally biased region" description="Low complexity" evidence="1">
    <location>
        <begin position="207"/>
        <end position="216"/>
    </location>
</feature>
<proteinExistence type="predicted"/>
<feature type="compositionally biased region" description="Basic residues" evidence="1">
    <location>
        <begin position="282"/>
        <end position="291"/>
    </location>
</feature>
<feature type="compositionally biased region" description="Basic residues" evidence="1">
    <location>
        <begin position="30"/>
        <end position="42"/>
    </location>
</feature>
<sequence>EWPDRALSRPAPVRSRRPRRVAQRGLDAARRRRAPVRARRSRGVAEDRGRQSDRLVQGPRDDLRGVGGGPRGRRGGHLRVDGQHRRQRRRLRRPRRSDRRGHRAGGQDRGRQARPGADARRPRDRAARQLRPGAPPGARAGQAPAHRAGQLGQRIPPGGAEDRRLRAARGARRPRCALHPGRQRGEHHRLLEGLRGERRQAADARHAGIGRSSAGSRRARRAPRDGGQRDPHRQSGALGGGDRRHAGVPRVHPRGLRRGDRRRLPLPGRQRGRLLRAGLGGQRRRSAQIRPRRGDQGRMRADRARPEGPADGAVDGGLGGAVRARHRRGRARRDGL</sequence>
<accession>A0A6J4SZD9</accession>
<feature type="non-terminal residue" evidence="2">
    <location>
        <position position="1"/>
    </location>
</feature>
<name>A0A6J4SZD9_9ACTN</name>
<dbReference type="EC" id="4.2.3.1" evidence="2"/>
<organism evidence="2">
    <name type="scientific">uncultured Solirubrobacteraceae bacterium</name>
    <dbReference type="NCBI Taxonomy" id="1162706"/>
    <lineage>
        <taxon>Bacteria</taxon>
        <taxon>Bacillati</taxon>
        <taxon>Actinomycetota</taxon>
        <taxon>Thermoleophilia</taxon>
        <taxon>Solirubrobacterales</taxon>
        <taxon>Solirubrobacteraceae</taxon>
        <taxon>environmental samples</taxon>
    </lineage>
</organism>
<gene>
    <name evidence="2" type="ORF">AVDCRST_MAG69-2402</name>
</gene>
<evidence type="ECO:0000313" key="2">
    <source>
        <dbReference type="EMBL" id="CAA9509499.1"/>
    </source>
</evidence>
<feature type="compositionally biased region" description="Low complexity" evidence="1">
    <location>
        <begin position="129"/>
        <end position="150"/>
    </location>
</feature>
<feature type="compositionally biased region" description="Basic residues" evidence="1">
    <location>
        <begin position="251"/>
        <end position="261"/>
    </location>
</feature>
<feature type="compositionally biased region" description="Basic and acidic residues" evidence="1">
    <location>
        <begin position="188"/>
        <end position="206"/>
    </location>
</feature>
<feature type="compositionally biased region" description="Basic and acidic residues" evidence="1">
    <location>
        <begin position="43"/>
        <end position="64"/>
    </location>
</feature>
<feature type="compositionally biased region" description="Basic and acidic residues" evidence="1">
    <location>
        <begin position="292"/>
        <end position="308"/>
    </location>
</feature>
<keyword evidence="2" id="KW-0456">Lyase</keyword>
<feature type="compositionally biased region" description="Basic residues" evidence="1">
    <location>
        <begin position="323"/>
        <end position="336"/>
    </location>
</feature>
<protein>
    <submittedName>
        <fullName evidence="2">Threonine synthase</fullName>
        <ecNumber evidence="2">4.2.3.1</ecNumber>
    </submittedName>
</protein>
<feature type="compositionally biased region" description="Basic and acidic residues" evidence="1">
    <location>
        <begin position="105"/>
        <end position="127"/>
    </location>
</feature>
<evidence type="ECO:0000256" key="1">
    <source>
        <dbReference type="SAM" id="MobiDB-lite"/>
    </source>
</evidence>
<dbReference type="GO" id="GO:0004795">
    <property type="term" value="F:threonine synthase activity"/>
    <property type="evidence" value="ECO:0007669"/>
    <property type="project" value="UniProtKB-EC"/>
</dbReference>
<feature type="non-terminal residue" evidence="2">
    <location>
        <position position="336"/>
    </location>
</feature>
<dbReference type="EMBL" id="CADCVP010000260">
    <property type="protein sequence ID" value="CAA9509499.1"/>
    <property type="molecule type" value="Genomic_DNA"/>
</dbReference>
<feature type="compositionally biased region" description="Basic residues" evidence="1">
    <location>
        <begin position="85"/>
        <end position="103"/>
    </location>
</feature>
<feature type="compositionally biased region" description="Basic residues" evidence="1">
    <location>
        <begin position="166"/>
        <end position="187"/>
    </location>
</feature>
<feature type="region of interest" description="Disordered" evidence="1">
    <location>
        <begin position="1"/>
        <end position="336"/>
    </location>
</feature>
<feature type="compositionally biased region" description="Basic and acidic residues" evidence="1">
    <location>
        <begin position="222"/>
        <end position="233"/>
    </location>
</feature>
<dbReference type="AlphaFoldDB" id="A0A6J4SZD9"/>
<reference evidence="2" key="1">
    <citation type="submission" date="2020-02" db="EMBL/GenBank/DDBJ databases">
        <authorList>
            <person name="Meier V. D."/>
        </authorList>
    </citation>
    <scope>NUCLEOTIDE SEQUENCE</scope>
    <source>
        <strain evidence="2">AVDCRST_MAG69</strain>
    </source>
</reference>